<feature type="non-terminal residue" evidence="1">
    <location>
        <position position="1"/>
    </location>
</feature>
<organism evidence="1 2">
    <name type="scientific">Dissophora globulifera</name>
    <dbReference type="NCBI Taxonomy" id="979702"/>
    <lineage>
        <taxon>Eukaryota</taxon>
        <taxon>Fungi</taxon>
        <taxon>Fungi incertae sedis</taxon>
        <taxon>Mucoromycota</taxon>
        <taxon>Mortierellomycotina</taxon>
        <taxon>Mortierellomycetes</taxon>
        <taxon>Mortierellales</taxon>
        <taxon>Mortierellaceae</taxon>
        <taxon>Dissophora</taxon>
    </lineage>
</organism>
<dbReference type="EMBL" id="JAAAIP010002407">
    <property type="protein sequence ID" value="KAG0300242.1"/>
    <property type="molecule type" value="Genomic_DNA"/>
</dbReference>
<sequence>LYSAIYGVNSRAGQAIKAAILSATQSIIAKIVMQGADDTYTASSTNDGYSITLTYTPFYGLGQTFSLDDFKTPALTLANT</sequence>
<evidence type="ECO:0000313" key="1">
    <source>
        <dbReference type="EMBL" id="KAG0300242.1"/>
    </source>
</evidence>
<comment type="caution">
    <text evidence="1">The sequence shown here is derived from an EMBL/GenBank/DDBJ whole genome shotgun (WGS) entry which is preliminary data.</text>
</comment>
<dbReference type="AlphaFoldDB" id="A0A9P6UHS8"/>
<reference evidence="1" key="1">
    <citation type="journal article" date="2020" name="Fungal Divers.">
        <title>Resolving the Mortierellaceae phylogeny through synthesis of multi-gene phylogenetics and phylogenomics.</title>
        <authorList>
            <person name="Vandepol N."/>
            <person name="Liber J."/>
            <person name="Desiro A."/>
            <person name="Na H."/>
            <person name="Kennedy M."/>
            <person name="Barry K."/>
            <person name="Grigoriev I.V."/>
            <person name="Miller A.N."/>
            <person name="O'Donnell K."/>
            <person name="Stajich J.E."/>
            <person name="Bonito G."/>
        </authorList>
    </citation>
    <scope>NUCLEOTIDE SEQUENCE</scope>
    <source>
        <strain evidence="1">REB-010B</strain>
    </source>
</reference>
<accession>A0A9P6UHS8</accession>
<dbReference type="Proteomes" id="UP000738325">
    <property type="component" value="Unassembled WGS sequence"/>
</dbReference>
<name>A0A9P6UHS8_9FUNG</name>
<proteinExistence type="predicted"/>
<keyword evidence="2" id="KW-1185">Reference proteome</keyword>
<protein>
    <submittedName>
        <fullName evidence="1">Uncharacterized protein</fullName>
    </submittedName>
</protein>
<evidence type="ECO:0000313" key="2">
    <source>
        <dbReference type="Proteomes" id="UP000738325"/>
    </source>
</evidence>
<gene>
    <name evidence="1" type="ORF">BGZ99_003868</name>
</gene>